<accession>A0A224ABD9</accession>
<evidence type="ECO:0000313" key="2">
    <source>
        <dbReference type="EMBL" id="BBA17195.1"/>
    </source>
</evidence>
<keyword evidence="1" id="KW-0812">Transmembrane</keyword>
<evidence type="ECO:0000256" key="1">
    <source>
        <dbReference type="SAM" id="Phobius"/>
    </source>
</evidence>
<evidence type="ECO:0000313" key="3">
    <source>
        <dbReference type="Proteomes" id="UP000263619"/>
    </source>
</evidence>
<dbReference type="Proteomes" id="UP000263619">
    <property type="component" value="Chromosome"/>
</dbReference>
<reference evidence="2 3" key="1">
    <citation type="submission" date="2014-06" db="EMBL/GenBank/DDBJ databases">
        <title>Genome sequence of the intracellular symbiont Blattabacterium cuenoti, strain STAT from the wood feeding cockroach Salganea taiwanensis taiwanensis.</title>
        <authorList>
            <person name="Kinjo Y."/>
            <person name="Ohkuma M."/>
            <person name="Tokuda G."/>
        </authorList>
    </citation>
    <scope>NUCLEOTIDE SEQUENCE [LARGE SCALE GENOMIC DNA]</scope>
    <source>
        <strain evidence="2 3">STAT</strain>
    </source>
</reference>
<dbReference type="RefSeq" id="WP_119305470.1">
    <property type="nucleotide sequence ID" value="NZ_AP014608.1"/>
</dbReference>
<keyword evidence="1" id="KW-0472">Membrane</keyword>
<keyword evidence="1" id="KW-1133">Transmembrane helix</keyword>
<dbReference type="AlphaFoldDB" id="A0A224ABD9"/>
<sequence>MDKSIKNKNNKTSLIIILLLYMICMTSLFCFSKKTHQNRTLKKFYIVIDPLSKNHFVNEKIVKNILFYNNKTKKIGQLCILKMEQKLNNYPFIKKSEVFISVNGTINIKIWQKEPILRIKNGNKESYLTKDAENLELSSLYSSKVVLAKGFFSKEEKKYLANLVKFINSDELLKNQIISIKKNNKNLFVLIPKIGNHYIILGDIKDFKKKLNKLKAFYNQYLNKIDISQYKSIDLQYKDQVVAKKR</sequence>
<dbReference type="OrthoDB" id="1466667at2"/>
<feature type="transmembrane region" description="Helical" evidence="1">
    <location>
        <begin position="12"/>
        <end position="32"/>
    </location>
</feature>
<keyword evidence="3" id="KW-1185">Reference proteome</keyword>
<keyword evidence="2" id="KW-0132">Cell division</keyword>
<dbReference type="GO" id="GO:0051301">
    <property type="term" value="P:cell division"/>
    <property type="evidence" value="ECO:0007669"/>
    <property type="project" value="UniProtKB-KW"/>
</dbReference>
<name>A0A224ABD9_9FLAO</name>
<protein>
    <submittedName>
        <fullName evidence="2">Cell division protein FtsQ</fullName>
    </submittedName>
</protein>
<keyword evidence="2" id="KW-0131">Cell cycle</keyword>
<dbReference type="EMBL" id="AP014608">
    <property type="protein sequence ID" value="BBA17195.1"/>
    <property type="molecule type" value="Genomic_DNA"/>
</dbReference>
<gene>
    <name evidence="2" type="primary">ftsQ</name>
    <name evidence="2" type="ORF">STAT_262</name>
</gene>
<proteinExistence type="predicted"/>
<organism evidence="2 3">
    <name type="scientific">Blattabacterium cuenoti STAT</name>
    <dbReference type="NCBI Taxonomy" id="1457030"/>
    <lineage>
        <taxon>Bacteria</taxon>
        <taxon>Pseudomonadati</taxon>
        <taxon>Bacteroidota</taxon>
        <taxon>Flavobacteriia</taxon>
        <taxon>Flavobacteriales</taxon>
        <taxon>Blattabacteriaceae</taxon>
        <taxon>Blattabacterium</taxon>
    </lineage>
</organism>